<dbReference type="InterPro" id="IPR012337">
    <property type="entry name" value="RNaseH-like_sf"/>
</dbReference>
<evidence type="ECO:0000256" key="1">
    <source>
        <dbReference type="ARBA" id="ARBA00012417"/>
    </source>
</evidence>
<dbReference type="SMART" id="SM00479">
    <property type="entry name" value="EXOIII"/>
    <property type="match status" value="1"/>
</dbReference>
<dbReference type="Gene3D" id="3.30.450.20">
    <property type="entry name" value="PAS domain"/>
    <property type="match status" value="1"/>
</dbReference>
<reference evidence="7" key="1">
    <citation type="submission" date="2019-09" db="EMBL/GenBank/DDBJ databases">
        <title>Characterisation of the sponge microbiome using genome-centric metagenomics.</title>
        <authorList>
            <person name="Engelberts J.P."/>
            <person name="Robbins S.J."/>
            <person name="De Goeij J.M."/>
            <person name="Aranda M."/>
            <person name="Bell S.C."/>
            <person name="Webster N.S."/>
        </authorList>
    </citation>
    <scope>NUCLEOTIDE SEQUENCE</scope>
    <source>
        <strain evidence="7">SB0664_bin_43</strain>
    </source>
</reference>
<evidence type="ECO:0000313" key="7">
    <source>
        <dbReference type="EMBL" id="MXY32843.1"/>
    </source>
</evidence>
<keyword evidence="5" id="KW-0472">Membrane</keyword>
<comment type="catalytic activity">
    <reaction evidence="4">
        <text>DNA(n) + a 2'-deoxyribonucleoside 5'-triphosphate = DNA(n+1) + diphosphate</text>
        <dbReference type="Rhea" id="RHEA:22508"/>
        <dbReference type="Rhea" id="RHEA-COMP:17339"/>
        <dbReference type="Rhea" id="RHEA-COMP:17340"/>
        <dbReference type="ChEBI" id="CHEBI:33019"/>
        <dbReference type="ChEBI" id="CHEBI:61560"/>
        <dbReference type="ChEBI" id="CHEBI:173112"/>
        <dbReference type="EC" id="2.7.7.7"/>
    </reaction>
</comment>
<comment type="subunit">
    <text evidence="3">DNA polymerase III contains a core (composed of alpha, epsilon and theta chains) that associates with a tau subunit. This core dimerizes to form the POLIII' complex. PolIII' associates with the gamma complex (composed of gamma, delta, delta', psi and chi chains) and with the beta chain to form the complete DNA polymerase III complex.</text>
</comment>
<dbReference type="PANTHER" id="PTHR30231">
    <property type="entry name" value="DNA POLYMERASE III SUBUNIT EPSILON"/>
    <property type="match status" value="1"/>
</dbReference>
<dbReference type="CDD" id="cd06127">
    <property type="entry name" value="DEDDh"/>
    <property type="match status" value="1"/>
</dbReference>
<evidence type="ECO:0000256" key="3">
    <source>
        <dbReference type="ARBA" id="ARBA00026073"/>
    </source>
</evidence>
<dbReference type="InterPro" id="IPR006054">
    <property type="entry name" value="DnaQ"/>
</dbReference>
<evidence type="ECO:0000256" key="5">
    <source>
        <dbReference type="SAM" id="Phobius"/>
    </source>
</evidence>
<keyword evidence="5" id="KW-0812">Transmembrane</keyword>
<dbReference type="GO" id="GO:0045004">
    <property type="term" value="P:DNA replication proofreading"/>
    <property type="evidence" value="ECO:0007669"/>
    <property type="project" value="TreeGrafter"/>
</dbReference>
<feature type="transmembrane region" description="Helical" evidence="5">
    <location>
        <begin position="48"/>
        <end position="70"/>
    </location>
</feature>
<dbReference type="GO" id="GO:0005829">
    <property type="term" value="C:cytosol"/>
    <property type="evidence" value="ECO:0007669"/>
    <property type="project" value="TreeGrafter"/>
</dbReference>
<dbReference type="GO" id="GO:0008408">
    <property type="term" value="F:3'-5' exonuclease activity"/>
    <property type="evidence" value="ECO:0007669"/>
    <property type="project" value="TreeGrafter"/>
</dbReference>
<keyword evidence="7" id="KW-0540">Nuclease</keyword>
<feature type="transmembrane region" description="Helical" evidence="5">
    <location>
        <begin position="15"/>
        <end position="36"/>
    </location>
</feature>
<dbReference type="EC" id="2.7.7.7" evidence="1"/>
<dbReference type="AlphaFoldDB" id="A0A6B0XYF6"/>
<proteinExistence type="predicted"/>
<dbReference type="Gene3D" id="3.30.420.10">
    <property type="entry name" value="Ribonuclease H-like superfamily/Ribonuclease H"/>
    <property type="match status" value="1"/>
</dbReference>
<accession>A0A6B0XYF6</accession>
<dbReference type="InterPro" id="IPR036397">
    <property type="entry name" value="RNaseH_sf"/>
</dbReference>
<dbReference type="GO" id="GO:0003887">
    <property type="term" value="F:DNA-directed DNA polymerase activity"/>
    <property type="evidence" value="ECO:0007669"/>
    <property type="project" value="UniProtKB-EC"/>
</dbReference>
<dbReference type="InterPro" id="IPR013520">
    <property type="entry name" value="Ribonucl_H"/>
</dbReference>
<dbReference type="Pfam" id="PF00929">
    <property type="entry name" value="RNase_T"/>
    <property type="match status" value="1"/>
</dbReference>
<comment type="caution">
    <text evidence="7">The sequence shown here is derived from an EMBL/GenBank/DDBJ whole genome shotgun (WGS) entry which is preliminary data.</text>
</comment>
<feature type="domain" description="PAS" evidence="6">
    <location>
        <begin position="140"/>
        <end position="176"/>
    </location>
</feature>
<dbReference type="SUPFAM" id="SSF53098">
    <property type="entry name" value="Ribonuclease H-like"/>
    <property type="match status" value="1"/>
</dbReference>
<keyword evidence="7" id="KW-0378">Hydrolase</keyword>
<keyword evidence="7" id="KW-0269">Exonuclease</keyword>
<evidence type="ECO:0000256" key="2">
    <source>
        <dbReference type="ARBA" id="ARBA00025483"/>
    </source>
</evidence>
<dbReference type="PANTHER" id="PTHR30231:SF41">
    <property type="entry name" value="DNA POLYMERASE III SUBUNIT EPSILON"/>
    <property type="match status" value="1"/>
</dbReference>
<dbReference type="InterPro" id="IPR035965">
    <property type="entry name" value="PAS-like_dom_sf"/>
</dbReference>
<dbReference type="EMBL" id="VXRY01000074">
    <property type="protein sequence ID" value="MXY32843.1"/>
    <property type="molecule type" value="Genomic_DNA"/>
</dbReference>
<organism evidence="7">
    <name type="scientific">Boseongicola sp. SB0664_bin_43</name>
    <dbReference type="NCBI Taxonomy" id="2604844"/>
    <lineage>
        <taxon>Bacteria</taxon>
        <taxon>Pseudomonadati</taxon>
        <taxon>Pseudomonadota</taxon>
        <taxon>Alphaproteobacteria</taxon>
        <taxon>Rhodobacterales</taxon>
        <taxon>Paracoccaceae</taxon>
        <taxon>Boseongicola</taxon>
    </lineage>
</organism>
<name>A0A6B0XYF6_9RHOB</name>
<gene>
    <name evidence="7" type="ORF">F4Y60_01880</name>
</gene>
<keyword evidence="5" id="KW-1133">Transmembrane helix</keyword>
<dbReference type="SUPFAM" id="SSF55785">
    <property type="entry name" value="PYP-like sensor domain (PAS domain)"/>
    <property type="match status" value="1"/>
</dbReference>
<sequence length="677" mass="72926">MNPCMARRPGLRLRFALFFAALAFGGVALVEIGLWLGHARSDGRSEGYVIAGVFAVFGLAGMAAWVGYLFDERVARPMLALSAALLTRAKSQVTTEIDTGSARYVGELAEAAKAVHAALEEARASLDRALAEKTVRMASDKALLEALLRELADGVVVISPDGRILLYNRVAAALLGPLGLDRPLERYLRTDPVLAAIERQGARDGVGGSTLFLTSPVRGNKIFSGTVSVVELGDRHIGHVLHYRDMTEDLRVHGEHERLLRRTIEGARRPASAMGAVLDVIEAVPDMRAGERARFNAALREELERLTGMLADSAAEEQALNASHWPIRELAVQQVFDALLVRASEHLEALPSDAVARCDGYAVTEILAHVAQQLAAKPGHESLALSAADKGDEVHLHLTWRGPTLALGELDAWLSKPVATAYGDYTGRDALAAHRSDVWVEPVDRGARIVLPLAAAHAPGRLHTPAPVQFYDFGLQAHADRDLGPRRLSELTYTVFDTETTGLDANRDAVVQIAGVRIVGGRLLRDEVFDRLVNPGRGIPAVASEVHGISDAMVADAPDFDEIAREFLFFAEGSVLVAHHAAFDMAFLNRQRSHAGEKLSVPVLCTALLSSRLFAHSNDHTLDGLAARCGVDVESTLRHTALGDSLATAEAFQKLIPLLEALGIQTLDAALTWQRAG</sequence>
<dbReference type="InterPro" id="IPR000014">
    <property type="entry name" value="PAS"/>
</dbReference>
<dbReference type="PROSITE" id="PS50112">
    <property type="entry name" value="PAS"/>
    <property type="match status" value="1"/>
</dbReference>
<dbReference type="FunFam" id="3.30.420.10:FF:000045">
    <property type="entry name" value="3'-5' exonuclease DinG"/>
    <property type="match status" value="1"/>
</dbReference>
<evidence type="ECO:0000256" key="4">
    <source>
        <dbReference type="ARBA" id="ARBA00049244"/>
    </source>
</evidence>
<protein>
    <recommendedName>
        <fullName evidence="1">DNA-directed DNA polymerase</fullName>
        <ecNumber evidence="1">2.7.7.7</ecNumber>
    </recommendedName>
</protein>
<comment type="function">
    <text evidence="2">DNA polymerase III is a complex, multichain enzyme responsible for most of the replicative synthesis in bacteria. The epsilon subunit contain the editing function and is a proofreading 3'-5' exonuclease.</text>
</comment>
<dbReference type="GO" id="GO:0003677">
    <property type="term" value="F:DNA binding"/>
    <property type="evidence" value="ECO:0007669"/>
    <property type="project" value="InterPro"/>
</dbReference>
<dbReference type="NCBIfam" id="TIGR00573">
    <property type="entry name" value="dnaq"/>
    <property type="match status" value="1"/>
</dbReference>
<evidence type="ECO:0000259" key="6">
    <source>
        <dbReference type="PROSITE" id="PS50112"/>
    </source>
</evidence>